<dbReference type="GO" id="GO:0008270">
    <property type="term" value="F:zinc ion binding"/>
    <property type="evidence" value="ECO:0007669"/>
    <property type="project" value="UniProtKB-KW"/>
</dbReference>
<dbReference type="SMART" id="SM00586">
    <property type="entry name" value="ZnF_DBF"/>
    <property type="match status" value="1"/>
</dbReference>
<accession>A0A9J6E9P9</accession>
<gene>
    <name evidence="8" type="ORF">HPB51_012472</name>
</gene>
<dbReference type="PANTHER" id="PTHR15375">
    <property type="entry name" value="ACTIVATOR OF S-PHASE KINASE-RELATED"/>
    <property type="match status" value="1"/>
</dbReference>
<dbReference type="InterPro" id="IPR051590">
    <property type="entry name" value="Replication_Regulatory_Kinase"/>
</dbReference>
<feature type="region of interest" description="Disordered" evidence="5">
    <location>
        <begin position="526"/>
        <end position="563"/>
    </location>
</feature>
<dbReference type="InterPro" id="IPR006572">
    <property type="entry name" value="Znf_DBF"/>
</dbReference>
<dbReference type="GO" id="GO:0010571">
    <property type="term" value="P:positive regulation of nuclear cell cycle DNA replication"/>
    <property type="evidence" value="ECO:0007669"/>
    <property type="project" value="TreeGrafter"/>
</dbReference>
<dbReference type="VEuPathDB" id="VectorBase:LOC119164294"/>
<dbReference type="InterPro" id="IPR001357">
    <property type="entry name" value="BRCT_dom"/>
</dbReference>
<dbReference type="InterPro" id="IPR038545">
    <property type="entry name" value="Znf_DBF_sf"/>
</dbReference>
<dbReference type="GO" id="GO:0003676">
    <property type="term" value="F:nucleic acid binding"/>
    <property type="evidence" value="ECO:0007669"/>
    <property type="project" value="InterPro"/>
</dbReference>
<dbReference type="PROSITE" id="PS51265">
    <property type="entry name" value="ZF_DBF4"/>
    <property type="match status" value="1"/>
</dbReference>
<dbReference type="FunFam" id="6.10.250.3410:FF:000001">
    <property type="entry name" value="Protein DBF4 homolog A"/>
    <property type="match status" value="1"/>
</dbReference>
<dbReference type="EMBL" id="JABSTU010000005">
    <property type="protein sequence ID" value="KAH8031004.1"/>
    <property type="molecule type" value="Genomic_DNA"/>
</dbReference>
<evidence type="ECO:0000259" key="7">
    <source>
        <dbReference type="PROSITE" id="PS51265"/>
    </source>
</evidence>
<keyword evidence="3" id="KW-0862">Zinc</keyword>
<evidence type="ECO:0000256" key="3">
    <source>
        <dbReference type="ARBA" id="ARBA00022833"/>
    </source>
</evidence>
<feature type="region of interest" description="Disordered" evidence="5">
    <location>
        <begin position="669"/>
        <end position="782"/>
    </location>
</feature>
<dbReference type="GO" id="GO:1901987">
    <property type="term" value="P:regulation of cell cycle phase transition"/>
    <property type="evidence" value="ECO:0007669"/>
    <property type="project" value="TreeGrafter"/>
</dbReference>
<sequence length="827" mass="91816">MIYSHPRLVFLDRSQSPIGAKPVAITEHRRDVRPLASRTYEREGARDVKFAALLKREIIRVTSPRSSSKDKRRFVPSDEPAVFPNGPQARGGAIRKMTFKVGDYGWVWDGIQWTSWRSFNPDREHQQKKPLLGFTLFIWIKRLKLDEAELLRNIQVLGGRVSEFLDEAVSFVVTDQDPTKVTAAPKACEEKAPRSRGQLILSRAQKEGGAAEDCVIDRVREARIRLWNISQFLRWVEVQLNIQPAASPDTPAAATSRKRKASRLPRPLVKVEDFEQEFKPVYKVFKSDTSLYINSLYPSSPFDDPAIQERYVQLKKSWGAAANATTAAPPQPKHQYCECCNAYFYSLQQHIGPDGAHHREFALRDDNFECVKELIDCFPNLDDFVGNVDHGLDKTLGDMHPSAYHFAMLNAAGTQASAAAYHRPPPMPFPTRPAFDPGQVMVKQEPQEDSPPSTMHHSGLLSGVGEAGAAVPLDFSRTSQLSEICGQSFPREYVHHHGPPPPLIPHPPYLPDKTEEQQSCWMGGGSAKMDPTESGAAATTAAMPPPPLHLSHHSQGVPPASSSHHLPLENLSFLDPPQQDAMFTSELPQPDFSFGLQNLLHSICDETEDENSQRRSGALRGIDGHKENLEKAVEGATTAASLIPQPQQPQQPYSMWSFSDPAIMAADNARCQQQPSMENSSSSPLELTAHTPSEAPPSSASSKQTAARRRHSRDDEDATSNGMSESNPNRWTVERTRRGVGLKLKFTPARKQSSSLMSPPTPAPITPRTPKAAKSAGGGASSSFDVYDWNEEEEGECSEFVKVQWRVMHTEDTKVILCRTKQFRAPA</sequence>
<feature type="domain" description="DBF4-type" evidence="7">
    <location>
        <begin position="330"/>
        <end position="381"/>
    </location>
</feature>
<evidence type="ECO:0000259" key="6">
    <source>
        <dbReference type="PROSITE" id="PS50172"/>
    </source>
</evidence>
<keyword evidence="1" id="KW-0479">Metal-binding</keyword>
<proteinExistence type="predicted"/>
<organism evidence="8 9">
    <name type="scientific">Rhipicephalus microplus</name>
    <name type="common">Cattle tick</name>
    <name type="synonym">Boophilus microplus</name>
    <dbReference type="NCBI Taxonomy" id="6941"/>
    <lineage>
        <taxon>Eukaryota</taxon>
        <taxon>Metazoa</taxon>
        <taxon>Ecdysozoa</taxon>
        <taxon>Arthropoda</taxon>
        <taxon>Chelicerata</taxon>
        <taxon>Arachnida</taxon>
        <taxon>Acari</taxon>
        <taxon>Parasitiformes</taxon>
        <taxon>Ixodida</taxon>
        <taxon>Ixodoidea</taxon>
        <taxon>Ixodidae</taxon>
        <taxon>Rhipicephalinae</taxon>
        <taxon>Rhipicephalus</taxon>
        <taxon>Boophilus</taxon>
    </lineage>
</organism>
<protein>
    <submittedName>
        <fullName evidence="8">Uncharacterized protein</fullName>
    </submittedName>
</protein>
<feature type="domain" description="BRCT" evidence="6">
    <location>
        <begin position="126"/>
        <end position="180"/>
    </location>
</feature>
<evidence type="ECO:0000313" key="8">
    <source>
        <dbReference type="EMBL" id="KAH8031004.1"/>
    </source>
</evidence>
<dbReference type="Gene3D" id="6.10.250.3410">
    <property type="entry name" value="DBF zinc finger"/>
    <property type="match status" value="1"/>
</dbReference>
<evidence type="ECO:0000256" key="1">
    <source>
        <dbReference type="ARBA" id="ARBA00022723"/>
    </source>
</evidence>
<feature type="compositionally biased region" description="Low complexity" evidence="5">
    <location>
        <begin position="692"/>
        <end position="702"/>
    </location>
</feature>
<feature type="compositionally biased region" description="Polar residues" evidence="5">
    <location>
        <begin position="670"/>
        <end position="685"/>
    </location>
</feature>
<evidence type="ECO:0000256" key="2">
    <source>
        <dbReference type="ARBA" id="ARBA00022771"/>
    </source>
</evidence>
<evidence type="ECO:0000256" key="5">
    <source>
        <dbReference type="SAM" id="MobiDB-lite"/>
    </source>
</evidence>
<evidence type="ECO:0000313" key="9">
    <source>
        <dbReference type="Proteomes" id="UP000821866"/>
    </source>
</evidence>
<reference evidence="8" key="2">
    <citation type="submission" date="2021-09" db="EMBL/GenBank/DDBJ databases">
        <authorList>
            <person name="Jia N."/>
            <person name="Wang J."/>
            <person name="Shi W."/>
            <person name="Du L."/>
            <person name="Sun Y."/>
            <person name="Zhan W."/>
            <person name="Jiang J."/>
            <person name="Wang Q."/>
            <person name="Zhang B."/>
            <person name="Ji P."/>
            <person name="Sakyi L.B."/>
            <person name="Cui X."/>
            <person name="Yuan T."/>
            <person name="Jiang B."/>
            <person name="Yang W."/>
            <person name="Lam T.T.-Y."/>
            <person name="Chang Q."/>
            <person name="Ding S."/>
            <person name="Wang X."/>
            <person name="Zhu J."/>
            <person name="Ruan X."/>
            <person name="Zhao L."/>
            <person name="Wei J."/>
            <person name="Que T."/>
            <person name="Du C."/>
            <person name="Cheng J."/>
            <person name="Dai P."/>
            <person name="Han X."/>
            <person name="Huang E."/>
            <person name="Gao Y."/>
            <person name="Liu J."/>
            <person name="Shao H."/>
            <person name="Ye R."/>
            <person name="Li L."/>
            <person name="Wei W."/>
            <person name="Wang X."/>
            <person name="Wang C."/>
            <person name="Huo Q."/>
            <person name="Li W."/>
            <person name="Guo W."/>
            <person name="Chen H."/>
            <person name="Chen S."/>
            <person name="Zhou L."/>
            <person name="Zhou L."/>
            <person name="Ni X."/>
            <person name="Tian J."/>
            <person name="Zhou Y."/>
            <person name="Sheng Y."/>
            <person name="Liu T."/>
            <person name="Pan Y."/>
            <person name="Xia L."/>
            <person name="Li J."/>
            <person name="Zhao F."/>
            <person name="Cao W."/>
        </authorList>
    </citation>
    <scope>NUCLEOTIDE SEQUENCE</scope>
    <source>
        <strain evidence="8">Rmic-2018</strain>
        <tissue evidence="8">Larvae</tissue>
    </source>
</reference>
<dbReference type="Pfam" id="PF07535">
    <property type="entry name" value="zf-DBF"/>
    <property type="match status" value="1"/>
</dbReference>
<name>A0A9J6E9P9_RHIMP</name>
<feature type="compositionally biased region" description="Basic and acidic residues" evidence="5">
    <location>
        <begin position="67"/>
        <end position="76"/>
    </location>
</feature>
<feature type="compositionally biased region" description="Polar residues" evidence="5">
    <location>
        <begin position="719"/>
        <end position="730"/>
    </location>
</feature>
<keyword evidence="9" id="KW-1185">Reference proteome</keyword>
<dbReference type="Proteomes" id="UP000821866">
    <property type="component" value="Chromosome 3"/>
</dbReference>
<feature type="region of interest" description="Disordered" evidence="5">
    <location>
        <begin position="64"/>
        <end position="87"/>
    </location>
</feature>
<dbReference type="PROSITE" id="PS50172">
    <property type="entry name" value="BRCT"/>
    <property type="match status" value="1"/>
</dbReference>
<keyword evidence="2 4" id="KW-0863">Zinc-finger</keyword>
<dbReference type="GO" id="GO:0031431">
    <property type="term" value="C:Dbf4-dependent protein kinase complex"/>
    <property type="evidence" value="ECO:0007669"/>
    <property type="project" value="TreeGrafter"/>
</dbReference>
<dbReference type="GO" id="GO:0043539">
    <property type="term" value="F:protein serine/threonine kinase activator activity"/>
    <property type="evidence" value="ECO:0007669"/>
    <property type="project" value="TreeGrafter"/>
</dbReference>
<dbReference type="PANTHER" id="PTHR15375:SF26">
    <property type="entry name" value="PROTEIN CHIFFON"/>
    <property type="match status" value="1"/>
</dbReference>
<reference evidence="8" key="1">
    <citation type="journal article" date="2020" name="Cell">
        <title>Large-Scale Comparative Analyses of Tick Genomes Elucidate Their Genetic Diversity and Vector Capacities.</title>
        <authorList>
            <consortium name="Tick Genome and Microbiome Consortium (TIGMIC)"/>
            <person name="Jia N."/>
            <person name="Wang J."/>
            <person name="Shi W."/>
            <person name="Du L."/>
            <person name="Sun Y."/>
            <person name="Zhan W."/>
            <person name="Jiang J.F."/>
            <person name="Wang Q."/>
            <person name="Zhang B."/>
            <person name="Ji P."/>
            <person name="Bell-Sakyi L."/>
            <person name="Cui X.M."/>
            <person name="Yuan T.T."/>
            <person name="Jiang B.G."/>
            <person name="Yang W.F."/>
            <person name="Lam T.T."/>
            <person name="Chang Q.C."/>
            <person name="Ding S.J."/>
            <person name="Wang X.J."/>
            <person name="Zhu J.G."/>
            <person name="Ruan X.D."/>
            <person name="Zhao L."/>
            <person name="Wei J.T."/>
            <person name="Ye R.Z."/>
            <person name="Que T.C."/>
            <person name="Du C.H."/>
            <person name="Zhou Y.H."/>
            <person name="Cheng J.X."/>
            <person name="Dai P.F."/>
            <person name="Guo W.B."/>
            <person name="Han X.H."/>
            <person name="Huang E.J."/>
            <person name="Li L.F."/>
            <person name="Wei W."/>
            <person name="Gao Y.C."/>
            <person name="Liu J.Z."/>
            <person name="Shao H.Z."/>
            <person name="Wang X."/>
            <person name="Wang C.C."/>
            <person name="Yang T.C."/>
            <person name="Huo Q.B."/>
            <person name="Li W."/>
            <person name="Chen H.Y."/>
            <person name="Chen S.E."/>
            <person name="Zhou L.G."/>
            <person name="Ni X.B."/>
            <person name="Tian J.H."/>
            <person name="Sheng Y."/>
            <person name="Liu T."/>
            <person name="Pan Y.S."/>
            <person name="Xia L.Y."/>
            <person name="Li J."/>
            <person name="Zhao F."/>
            <person name="Cao W.C."/>
        </authorList>
    </citation>
    <scope>NUCLEOTIDE SEQUENCE</scope>
    <source>
        <strain evidence="8">Rmic-2018</strain>
    </source>
</reference>
<evidence type="ECO:0000256" key="4">
    <source>
        <dbReference type="PROSITE-ProRule" id="PRU00600"/>
    </source>
</evidence>
<dbReference type="AlphaFoldDB" id="A0A9J6E9P9"/>
<comment type="caution">
    <text evidence="8">The sequence shown here is derived from an EMBL/GenBank/DDBJ whole genome shotgun (WGS) entry which is preliminary data.</text>
</comment>